<feature type="domain" description="Reverse transcriptase" evidence="1">
    <location>
        <begin position="182"/>
        <end position="252"/>
    </location>
</feature>
<dbReference type="Pfam" id="PF08284">
    <property type="entry name" value="RVP_2"/>
    <property type="match status" value="1"/>
</dbReference>
<dbReference type="InterPro" id="IPR000477">
    <property type="entry name" value="RT_dom"/>
</dbReference>
<dbReference type="InterPro" id="IPR043502">
    <property type="entry name" value="DNA/RNA_pol_sf"/>
</dbReference>
<keyword evidence="3" id="KW-1185">Reference proteome</keyword>
<dbReference type="EMBL" id="CAXHTB010000004">
    <property type="protein sequence ID" value="CAL0304657.1"/>
    <property type="molecule type" value="Genomic_DNA"/>
</dbReference>
<organism evidence="2 3">
    <name type="scientific">Lupinus luteus</name>
    <name type="common">European yellow lupine</name>
    <dbReference type="NCBI Taxonomy" id="3873"/>
    <lineage>
        <taxon>Eukaryota</taxon>
        <taxon>Viridiplantae</taxon>
        <taxon>Streptophyta</taxon>
        <taxon>Embryophyta</taxon>
        <taxon>Tracheophyta</taxon>
        <taxon>Spermatophyta</taxon>
        <taxon>Magnoliopsida</taxon>
        <taxon>eudicotyledons</taxon>
        <taxon>Gunneridae</taxon>
        <taxon>Pentapetalae</taxon>
        <taxon>rosids</taxon>
        <taxon>fabids</taxon>
        <taxon>Fabales</taxon>
        <taxon>Fabaceae</taxon>
        <taxon>Papilionoideae</taxon>
        <taxon>50 kb inversion clade</taxon>
        <taxon>genistoids sensu lato</taxon>
        <taxon>core genistoids</taxon>
        <taxon>Genisteae</taxon>
        <taxon>Lupinus</taxon>
    </lineage>
</organism>
<accession>A0AAV1W648</accession>
<dbReference type="InterPro" id="IPR053134">
    <property type="entry name" value="RNA-dir_DNA_polymerase"/>
</dbReference>
<name>A0AAV1W648_LUPLU</name>
<evidence type="ECO:0000313" key="3">
    <source>
        <dbReference type="Proteomes" id="UP001497480"/>
    </source>
</evidence>
<dbReference type="InterPro" id="IPR021109">
    <property type="entry name" value="Peptidase_aspartic_dom_sf"/>
</dbReference>
<dbReference type="Pfam" id="PF00078">
    <property type="entry name" value="RVT_1"/>
    <property type="match status" value="1"/>
</dbReference>
<dbReference type="CDD" id="cd01647">
    <property type="entry name" value="RT_LTR"/>
    <property type="match status" value="1"/>
</dbReference>
<evidence type="ECO:0000259" key="1">
    <source>
        <dbReference type="Pfam" id="PF00078"/>
    </source>
</evidence>
<evidence type="ECO:0000313" key="2">
    <source>
        <dbReference type="EMBL" id="CAL0304657.1"/>
    </source>
</evidence>
<sequence>MNGSEAGDADGLIQGTCLVNDVPLFVLFDSGATHSFISCDCVKQLGLQVDSLPFDLIVSTPTNAHVILSTLCSRCPVVVNNRTFLIDLICLPLSQIDVILGMDWLSANHVLLNCFDKTIVFGEPGETFDTPSCQRSMSANEVTTSLKEGALAYILLASLDVEKRPEIKDFPVVCEFPEVFPDDIPSLPPLRGAVVFSKIDLRSGYHQFRVKTEDVPKTTYRTRYGHYEYLVMSFGVTNAPAIFMDYMNRIFHP</sequence>
<comment type="caution">
    <text evidence="2">The sequence shown here is derived from an EMBL/GenBank/DDBJ whole genome shotgun (WGS) entry which is preliminary data.</text>
</comment>
<dbReference type="CDD" id="cd00303">
    <property type="entry name" value="retropepsin_like"/>
    <property type="match status" value="1"/>
</dbReference>
<dbReference type="SUPFAM" id="SSF50630">
    <property type="entry name" value="Acid proteases"/>
    <property type="match status" value="1"/>
</dbReference>
<dbReference type="SUPFAM" id="SSF56672">
    <property type="entry name" value="DNA/RNA polymerases"/>
    <property type="match status" value="1"/>
</dbReference>
<dbReference type="Gene3D" id="3.10.10.10">
    <property type="entry name" value="HIV Type 1 Reverse Transcriptase, subunit A, domain 1"/>
    <property type="match status" value="1"/>
</dbReference>
<protein>
    <recommendedName>
        <fullName evidence="1">Reverse transcriptase domain-containing protein</fullName>
    </recommendedName>
</protein>
<reference evidence="2 3" key="1">
    <citation type="submission" date="2024-03" db="EMBL/GenBank/DDBJ databases">
        <authorList>
            <person name="Martinez-Hernandez J."/>
        </authorList>
    </citation>
    <scope>NUCLEOTIDE SEQUENCE [LARGE SCALE GENOMIC DNA]</scope>
</reference>
<gene>
    <name evidence="2" type="ORF">LLUT_LOCUS5717</name>
</gene>
<dbReference type="PANTHER" id="PTHR24559:SF444">
    <property type="entry name" value="REVERSE TRANSCRIPTASE DOMAIN-CONTAINING PROTEIN"/>
    <property type="match status" value="1"/>
</dbReference>
<dbReference type="AlphaFoldDB" id="A0AAV1W648"/>
<dbReference type="PANTHER" id="PTHR24559">
    <property type="entry name" value="TRANSPOSON TY3-I GAG-POL POLYPROTEIN"/>
    <property type="match status" value="1"/>
</dbReference>
<proteinExistence type="predicted"/>
<dbReference type="Proteomes" id="UP001497480">
    <property type="component" value="Unassembled WGS sequence"/>
</dbReference>
<dbReference type="Gene3D" id="2.40.70.10">
    <property type="entry name" value="Acid Proteases"/>
    <property type="match status" value="1"/>
</dbReference>